<sequence>MTNYCPLHECVFSGDVRKLSSLLRTNDVAKKDKHGALHKHVFFAVAVHDMAPCGLQQAAVVFRRPTDPFLLSLNLNHQCALPSVSVTRPCIWLSCSAEKVHKHSTTGVSNLKVSEGHNRVHESSGRAAS</sequence>
<organism evidence="2">
    <name type="scientific">Timema californicum</name>
    <name type="common">California timema</name>
    <name type="synonym">Walking stick</name>
    <dbReference type="NCBI Taxonomy" id="61474"/>
    <lineage>
        <taxon>Eukaryota</taxon>
        <taxon>Metazoa</taxon>
        <taxon>Ecdysozoa</taxon>
        <taxon>Arthropoda</taxon>
        <taxon>Hexapoda</taxon>
        <taxon>Insecta</taxon>
        <taxon>Pterygota</taxon>
        <taxon>Neoptera</taxon>
        <taxon>Polyneoptera</taxon>
        <taxon>Phasmatodea</taxon>
        <taxon>Timematodea</taxon>
        <taxon>Timematoidea</taxon>
        <taxon>Timematidae</taxon>
        <taxon>Timema</taxon>
    </lineage>
</organism>
<reference evidence="2" key="1">
    <citation type="submission" date="2020-11" db="EMBL/GenBank/DDBJ databases">
        <authorList>
            <person name="Tran Van P."/>
        </authorList>
    </citation>
    <scope>NUCLEOTIDE SEQUENCE</scope>
</reference>
<feature type="region of interest" description="Disordered" evidence="1">
    <location>
        <begin position="106"/>
        <end position="129"/>
    </location>
</feature>
<protein>
    <submittedName>
        <fullName evidence="2">(California timema) hypothetical protein</fullName>
    </submittedName>
</protein>
<proteinExistence type="predicted"/>
<evidence type="ECO:0000256" key="1">
    <source>
        <dbReference type="SAM" id="MobiDB-lite"/>
    </source>
</evidence>
<dbReference type="AlphaFoldDB" id="A0A7R9J3S8"/>
<evidence type="ECO:0000313" key="2">
    <source>
        <dbReference type="EMBL" id="CAD7572179.1"/>
    </source>
</evidence>
<accession>A0A7R9J3S8</accession>
<gene>
    <name evidence="2" type="ORF">TCMB3V08_LOCUS4833</name>
</gene>
<feature type="compositionally biased region" description="Basic and acidic residues" evidence="1">
    <location>
        <begin position="114"/>
        <end position="129"/>
    </location>
</feature>
<name>A0A7R9J3S8_TIMCA</name>
<dbReference type="EMBL" id="OE180877">
    <property type="protein sequence ID" value="CAD7572179.1"/>
    <property type="molecule type" value="Genomic_DNA"/>
</dbReference>